<dbReference type="PANTHER" id="PTHR32125">
    <property type="entry name" value="2-C-METHYL-D-ERYTHRITOL 4-PHOSPHATE CYTIDYLYLTRANSFERASE, CHLOROPLASTIC"/>
    <property type="match status" value="1"/>
</dbReference>
<comment type="pathway">
    <text evidence="3">Isoprenoid biosynthesis; isopentenyl diphosphate biosynthesis via DXP pathway; isopentenyl diphosphate from 1-deoxy-D-xylulose 5-phosphate: step 2/6.</text>
</comment>
<comment type="similarity">
    <text evidence="3">Belongs to the IspD/TarI cytidylyltransferase family. IspD subfamily.</text>
</comment>
<accession>A0A3N4VS57</accession>
<dbReference type="Gene3D" id="3.90.550.10">
    <property type="entry name" value="Spore Coat Polysaccharide Biosynthesis Protein SpsA, Chain A"/>
    <property type="match status" value="1"/>
</dbReference>
<dbReference type="Pfam" id="PF01128">
    <property type="entry name" value="IspD"/>
    <property type="match status" value="1"/>
</dbReference>
<protein>
    <recommendedName>
        <fullName evidence="3">2-C-methyl-D-erythritol 4-phosphate cytidylyltransferase</fullName>
        <ecNumber evidence="3">2.7.7.60</ecNumber>
    </recommendedName>
    <alternativeName>
        <fullName evidence="3">4-diphosphocytidyl-2C-methyl-D-erythritol synthase</fullName>
    </alternativeName>
    <alternativeName>
        <fullName evidence="3">MEP cytidylyltransferase</fullName>
        <shortName evidence="3">MCT</shortName>
    </alternativeName>
</protein>
<dbReference type="EMBL" id="RKQP01000001">
    <property type="protein sequence ID" value="RPE85932.1"/>
    <property type="molecule type" value="Genomic_DNA"/>
</dbReference>
<dbReference type="EC" id="2.7.7.60" evidence="3"/>
<dbReference type="InterPro" id="IPR034683">
    <property type="entry name" value="IspD/TarI"/>
</dbReference>
<reference evidence="4 5" key="1">
    <citation type="submission" date="2018-11" db="EMBL/GenBank/DDBJ databases">
        <title>Genomic Encyclopedia of Type Strains, Phase IV (KMG-IV): sequencing the most valuable type-strain genomes for metagenomic binning, comparative biology and taxonomic classification.</title>
        <authorList>
            <person name="Goeker M."/>
        </authorList>
    </citation>
    <scope>NUCLEOTIDE SEQUENCE [LARGE SCALE GENOMIC DNA]</scope>
    <source>
        <strain evidence="4 5">DSM 27238</strain>
    </source>
</reference>
<sequence length="230" mass="25679">MNRRIVAIIPASGVGSRMGANCPKQYLRINNKTILEHTLTPFLTHSTIEKIVVVVSETDPYYQQLPIIDHPKIKWVFGGETRANSVLNGLKTLKYGDWALVHDAARPCLKRSDLDKLLQIENEQGAILATPVVDTIKRSFNHHTIAHTEDRSTLWQAQTPQFFPAQILANALESALAKNIAITDEASAMEFAGYHPQLISGRSDNLKITRPEDLALAEFYLLKAIQDEGK</sequence>
<dbReference type="HAMAP" id="MF_00108">
    <property type="entry name" value="IspD"/>
    <property type="match status" value="1"/>
</dbReference>
<dbReference type="CDD" id="cd02516">
    <property type="entry name" value="CDP-ME_synthetase"/>
    <property type="match status" value="1"/>
</dbReference>
<dbReference type="FunFam" id="3.90.550.10:FF:000003">
    <property type="entry name" value="2-C-methyl-D-erythritol 4-phosphate cytidylyltransferase"/>
    <property type="match status" value="1"/>
</dbReference>
<evidence type="ECO:0000313" key="4">
    <source>
        <dbReference type="EMBL" id="RPE85932.1"/>
    </source>
</evidence>
<comment type="catalytic activity">
    <reaction evidence="3">
        <text>2-C-methyl-D-erythritol 4-phosphate + CTP + H(+) = 4-CDP-2-C-methyl-D-erythritol + diphosphate</text>
        <dbReference type="Rhea" id="RHEA:13429"/>
        <dbReference type="ChEBI" id="CHEBI:15378"/>
        <dbReference type="ChEBI" id="CHEBI:33019"/>
        <dbReference type="ChEBI" id="CHEBI:37563"/>
        <dbReference type="ChEBI" id="CHEBI:57823"/>
        <dbReference type="ChEBI" id="CHEBI:58262"/>
        <dbReference type="EC" id="2.7.7.60"/>
    </reaction>
</comment>
<keyword evidence="5" id="KW-1185">Reference proteome</keyword>
<dbReference type="Proteomes" id="UP000281691">
    <property type="component" value="Unassembled WGS sequence"/>
</dbReference>
<dbReference type="NCBIfam" id="TIGR00453">
    <property type="entry name" value="ispD"/>
    <property type="match status" value="1"/>
</dbReference>
<dbReference type="GO" id="GO:0050518">
    <property type="term" value="F:2-C-methyl-D-erythritol 4-phosphate cytidylyltransferase activity"/>
    <property type="evidence" value="ECO:0007669"/>
    <property type="project" value="UniProtKB-UniRule"/>
</dbReference>
<comment type="caution">
    <text evidence="4">The sequence shown here is derived from an EMBL/GenBank/DDBJ whole genome shotgun (WGS) entry which is preliminary data.</text>
</comment>
<feature type="site" description="Positions MEP for the nucleophilic attack" evidence="3">
    <location>
        <position position="207"/>
    </location>
</feature>
<dbReference type="SUPFAM" id="SSF53448">
    <property type="entry name" value="Nucleotide-diphospho-sugar transferases"/>
    <property type="match status" value="1"/>
</dbReference>
<dbReference type="InterPro" id="IPR029044">
    <property type="entry name" value="Nucleotide-diphossugar_trans"/>
</dbReference>
<name>A0A3N4VS57_9PAST</name>
<evidence type="ECO:0000256" key="3">
    <source>
        <dbReference type="HAMAP-Rule" id="MF_00108"/>
    </source>
</evidence>
<dbReference type="UniPathway" id="UPA00056">
    <property type="reaction ID" value="UER00093"/>
</dbReference>
<dbReference type="OrthoDB" id="9806837at2"/>
<dbReference type="PANTHER" id="PTHR32125:SF4">
    <property type="entry name" value="2-C-METHYL-D-ERYTHRITOL 4-PHOSPHATE CYTIDYLYLTRANSFERASE, CHLOROPLASTIC"/>
    <property type="match status" value="1"/>
</dbReference>
<gene>
    <name evidence="3" type="primary">ispD</name>
    <name evidence="4" type="ORF">EDC46_0320</name>
</gene>
<evidence type="ECO:0000256" key="2">
    <source>
        <dbReference type="ARBA" id="ARBA00022695"/>
    </source>
</evidence>
<keyword evidence="1 3" id="KW-0808">Transferase</keyword>
<feature type="site" description="Transition state stabilizer" evidence="3">
    <location>
        <position position="17"/>
    </location>
</feature>
<evidence type="ECO:0000313" key="5">
    <source>
        <dbReference type="Proteomes" id="UP000281691"/>
    </source>
</evidence>
<organism evidence="4 5">
    <name type="scientific">Vespertiliibacter pulmonis</name>
    <dbReference type="NCBI Taxonomy" id="1443036"/>
    <lineage>
        <taxon>Bacteria</taxon>
        <taxon>Pseudomonadati</taxon>
        <taxon>Pseudomonadota</taxon>
        <taxon>Gammaproteobacteria</taxon>
        <taxon>Pasteurellales</taxon>
        <taxon>Pasteurellaceae</taxon>
        <taxon>Vespertiliibacter</taxon>
    </lineage>
</organism>
<feature type="site" description="Positions MEP for the nucleophilic attack" evidence="3">
    <location>
        <position position="151"/>
    </location>
</feature>
<dbReference type="GO" id="GO:0019288">
    <property type="term" value="P:isopentenyl diphosphate biosynthetic process, methylerythritol 4-phosphate pathway"/>
    <property type="evidence" value="ECO:0007669"/>
    <property type="project" value="UniProtKB-UniRule"/>
</dbReference>
<dbReference type="RefSeq" id="WP_124210506.1">
    <property type="nucleotide sequence ID" value="NZ_CP016615.1"/>
</dbReference>
<proteinExistence type="inferred from homology"/>
<dbReference type="InterPro" id="IPR001228">
    <property type="entry name" value="IspD"/>
</dbReference>
<dbReference type="AlphaFoldDB" id="A0A3N4VS57"/>
<feature type="site" description="Transition state stabilizer" evidence="3">
    <location>
        <position position="24"/>
    </location>
</feature>
<comment type="function">
    <text evidence="3">Catalyzes the formation of 4-diphosphocytidyl-2-C-methyl-D-erythritol from CTP and 2-C-methyl-D-erythritol 4-phosphate (MEP).</text>
</comment>
<keyword evidence="2 3" id="KW-0548">Nucleotidyltransferase</keyword>
<keyword evidence="3" id="KW-0414">Isoprene biosynthesis</keyword>
<evidence type="ECO:0000256" key="1">
    <source>
        <dbReference type="ARBA" id="ARBA00022679"/>
    </source>
</evidence>
<dbReference type="InterPro" id="IPR050088">
    <property type="entry name" value="IspD/TarI_cytidylyltransf_bact"/>
</dbReference>